<dbReference type="PANTHER" id="PTHR10954:SF18">
    <property type="entry name" value="RIBONUCLEASE HII"/>
    <property type="match status" value="1"/>
</dbReference>
<gene>
    <name evidence="14" type="primary">rnhB</name>
    <name evidence="19" type="ORF">GA0070611_6004</name>
</gene>
<dbReference type="Proteomes" id="UP000199385">
    <property type="component" value="Chromosome I"/>
</dbReference>
<evidence type="ECO:0000256" key="5">
    <source>
        <dbReference type="ARBA" id="ARBA00007383"/>
    </source>
</evidence>
<evidence type="ECO:0000256" key="15">
    <source>
        <dbReference type="PROSITE-ProRule" id="PRU01319"/>
    </source>
</evidence>
<evidence type="ECO:0000259" key="18">
    <source>
        <dbReference type="PROSITE" id="PS51975"/>
    </source>
</evidence>
<evidence type="ECO:0000256" key="8">
    <source>
        <dbReference type="ARBA" id="ARBA00022490"/>
    </source>
</evidence>
<proteinExistence type="inferred from homology"/>
<feature type="domain" description="RNase H type-2" evidence="18">
    <location>
        <begin position="28"/>
        <end position="219"/>
    </location>
</feature>
<dbReference type="GO" id="GO:0006298">
    <property type="term" value="P:mismatch repair"/>
    <property type="evidence" value="ECO:0007669"/>
    <property type="project" value="TreeGrafter"/>
</dbReference>
<dbReference type="CDD" id="cd07182">
    <property type="entry name" value="RNase_HII_bacteria_HII_like"/>
    <property type="match status" value="1"/>
</dbReference>
<dbReference type="PATRIC" id="fig|261654.4.peg.6076"/>
<keyword evidence="13 14" id="KW-0464">Manganese</keyword>
<dbReference type="InterPro" id="IPR022898">
    <property type="entry name" value="RNase_HII"/>
</dbReference>
<evidence type="ECO:0000256" key="4">
    <source>
        <dbReference type="ARBA" id="ARBA00004496"/>
    </source>
</evidence>
<dbReference type="SUPFAM" id="SSF53098">
    <property type="entry name" value="Ribonuclease H-like"/>
    <property type="match status" value="1"/>
</dbReference>
<keyword evidence="20" id="KW-1185">Reference proteome</keyword>
<comment type="similarity">
    <text evidence="5 14 16">Belongs to the RNase HII family.</text>
</comment>
<keyword evidence="8 14" id="KW-0963">Cytoplasm</keyword>
<dbReference type="EC" id="3.1.26.4" evidence="6 14"/>
<dbReference type="Gene3D" id="3.30.420.10">
    <property type="entry name" value="Ribonuclease H-like superfamily/Ribonuclease H"/>
    <property type="match status" value="1"/>
</dbReference>
<keyword evidence="11 14" id="KW-0255">Endonuclease</keyword>
<dbReference type="InterPro" id="IPR024567">
    <property type="entry name" value="RNase_HII/HIII_dom"/>
</dbReference>
<dbReference type="GO" id="GO:0032299">
    <property type="term" value="C:ribonuclease H2 complex"/>
    <property type="evidence" value="ECO:0007669"/>
    <property type="project" value="TreeGrafter"/>
</dbReference>
<reference evidence="20" key="1">
    <citation type="submission" date="2016-06" db="EMBL/GenBank/DDBJ databases">
        <authorList>
            <person name="Varghese N."/>
            <person name="Submissions Spin"/>
        </authorList>
    </citation>
    <scope>NUCLEOTIDE SEQUENCE [LARGE SCALE GENOMIC DNA]</scope>
    <source>
        <strain evidence="20">DSM 44815</strain>
    </source>
</reference>
<evidence type="ECO:0000313" key="19">
    <source>
        <dbReference type="EMBL" id="SBT53199.1"/>
    </source>
</evidence>
<feature type="binding site" evidence="14 15">
    <location>
        <position position="128"/>
    </location>
    <ligand>
        <name>a divalent metal cation</name>
        <dbReference type="ChEBI" id="CHEBI:60240"/>
    </ligand>
</feature>
<comment type="function">
    <text evidence="3 14 16">Endonuclease that specifically degrades the RNA of RNA-DNA hybrids.</text>
</comment>
<dbReference type="STRING" id="261654.GA0070611_6004"/>
<feature type="binding site" evidence="14 15">
    <location>
        <position position="34"/>
    </location>
    <ligand>
        <name>a divalent metal cation</name>
        <dbReference type="ChEBI" id="CHEBI:60240"/>
    </ligand>
</feature>
<evidence type="ECO:0000256" key="3">
    <source>
        <dbReference type="ARBA" id="ARBA00004065"/>
    </source>
</evidence>
<evidence type="ECO:0000313" key="20">
    <source>
        <dbReference type="Proteomes" id="UP000199385"/>
    </source>
</evidence>
<comment type="cofactor">
    <cofactor evidence="2">
        <name>Mg(2+)</name>
        <dbReference type="ChEBI" id="CHEBI:18420"/>
    </cofactor>
</comment>
<keyword evidence="10 14" id="KW-0479">Metal-binding</keyword>
<evidence type="ECO:0000256" key="17">
    <source>
        <dbReference type="SAM" id="MobiDB-lite"/>
    </source>
</evidence>
<comment type="cofactor">
    <cofactor evidence="14 15">
        <name>Mn(2+)</name>
        <dbReference type="ChEBI" id="CHEBI:29035"/>
    </cofactor>
    <cofactor evidence="14 15">
        <name>Mg(2+)</name>
        <dbReference type="ChEBI" id="CHEBI:18420"/>
    </cofactor>
    <text evidence="14 15">Manganese or magnesium. Binds 1 divalent metal ion per monomer in the absence of substrate. May bind a second metal ion after substrate binding.</text>
</comment>
<evidence type="ECO:0000256" key="16">
    <source>
        <dbReference type="RuleBase" id="RU003515"/>
    </source>
</evidence>
<dbReference type="GO" id="GO:0030145">
    <property type="term" value="F:manganese ion binding"/>
    <property type="evidence" value="ECO:0007669"/>
    <property type="project" value="UniProtKB-UniRule"/>
</dbReference>
<dbReference type="GO" id="GO:0004523">
    <property type="term" value="F:RNA-DNA hybrid ribonuclease activity"/>
    <property type="evidence" value="ECO:0007669"/>
    <property type="project" value="UniProtKB-UniRule"/>
</dbReference>
<evidence type="ECO:0000256" key="10">
    <source>
        <dbReference type="ARBA" id="ARBA00022723"/>
    </source>
</evidence>
<evidence type="ECO:0000256" key="2">
    <source>
        <dbReference type="ARBA" id="ARBA00001946"/>
    </source>
</evidence>
<name>A0A1A9AAH5_9ACTN</name>
<evidence type="ECO:0000256" key="12">
    <source>
        <dbReference type="ARBA" id="ARBA00022801"/>
    </source>
</evidence>
<dbReference type="GO" id="GO:0003723">
    <property type="term" value="F:RNA binding"/>
    <property type="evidence" value="ECO:0007669"/>
    <property type="project" value="UniProtKB-UniRule"/>
</dbReference>
<dbReference type="Pfam" id="PF01351">
    <property type="entry name" value="RNase_HII"/>
    <property type="match status" value="1"/>
</dbReference>
<keyword evidence="9 14" id="KW-0540">Nuclease</keyword>
<dbReference type="GO" id="GO:0043137">
    <property type="term" value="P:DNA replication, removal of RNA primer"/>
    <property type="evidence" value="ECO:0007669"/>
    <property type="project" value="TreeGrafter"/>
</dbReference>
<dbReference type="EMBL" id="LT594323">
    <property type="protein sequence ID" value="SBT53199.1"/>
    <property type="molecule type" value="Genomic_DNA"/>
</dbReference>
<dbReference type="HAMAP" id="MF_00052_B">
    <property type="entry name" value="RNase_HII_B"/>
    <property type="match status" value="1"/>
</dbReference>
<dbReference type="NCBIfam" id="NF000595">
    <property type="entry name" value="PRK00015.1-3"/>
    <property type="match status" value="1"/>
</dbReference>
<dbReference type="InterPro" id="IPR001352">
    <property type="entry name" value="RNase_HII/HIII"/>
</dbReference>
<dbReference type="PANTHER" id="PTHR10954">
    <property type="entry name" value="RIBONUCLEASE H2 SUBUNIT A"/>
    <property type="match status" value="1"/>
</dbReference>
<comment type="subcellular location">
    <subcellularLocation>
        <location evidence="4 14">Cytoplasm</location>
    </subcellularLocation>
</comment>
<evidence type="ECO:0000256" key="9">
    <source>
        <dbReference type="ARBA" id="ARBA00022722"/>
    </source>
</evidence>
<dbReference type="AlphaFoldDB" id="A0A1A9AAH5"/>
<dbReference type="InterPro" id="IPR036397">
    <property type="entry name" value="RNaseH_sf"/>
</dbReference>
<dbReference type="NCBIfam" id="NF000598">
    <property type="entry name" value="PRK00015.2-2"/>
    <property type="match status" value="1"/>
</dbReference>
<organism evidence="19 20">
    <name type="scientific">Micromonospora auratinigra</name>
    <dbReference type="NCBI Taxonomy" id="261654"/>
    <lineage>
        <taxon>Bacteria</taxon>
        <taxon>Bacillati</taxon>
        <taxon>Actinomycetota</taxon>
        <taxon>Actinomycetes</taxon>
        <taxon>Micromonosporales</taxon>
        <taxon>Micromonosporaceae</taxon>
        <taxon>Micromonospora</taxon>
    </lineage>
</organism>
<dbReference type="RefSeq" id="WP_091671753.1">
    <property type="nucleotide sequence ID" value="NZ_LT594323.1"/>
</dbReference>
<evidence type="ECO:0000256" key="13">
    <source>
        <dbReference type="ARBA" id="ARBA00023211"/>
    </source>
</evidence>
<feature type="binding site" evidence="14 15">
    <location>
        <position position="35"/>
    </location>
    <ligand>
        <name>a divalent metal cation</name>
        <dbReference type="ChEBI" id="CHEBI:60240"/>
    </ligand>
</feature>
<evidence type="ECO:0000256" key="6">
    <source>
        <dbReference type="ARBA" id="ARBA00012180"/>
    </source>
</evidence>
<evidence type="ECO:0000256" key="1">
    <source>
        <dbReference type="ARBA" id="ARBA00000077"/>
    </source>
</evidence>
<dbReference type="InterPro" id="IPR012337">
    <property type="entry name" value="RNaseH-like_sf"/>
</dbReference>
<keyword evidence="12 14" id="KW-0378">Hydrolase</keyword>
<evidence type="ECO:0000256" key="7">
    <source>
        <dbReference type="ARBA" id="ARBA00019179"/>
    </source>
</evidence>
<dbReference type="PROSITE" id="PS51975">
    <property type="entry name" value="RNASE_H_2"/>
    <property type="match status" value="1"/>
</dbReference>
<sequence>MLTPPRTVVRRDGGLYALERALQRRGFRHVAGADEAGRGACAGPLVAAAAILPEGRRGEIDGLADSKLLTPATRERIHDEVVERALAYAVVVIPADEVDARGLHVCNLAAMRRALASLTTRPEYVLTDGFGVDGLDVPGLAVWKGDRVAACVAAASVLAKVTRDRIMVELDGRYPGYGFAEHKGYITAEHTAALRERGPCREHRFSYVNVAAVSGRVDTPPRARRPAAPRSRTAGVAELPLGAAGELPSGGAGGRRDEPMERSGAAGGTVGVALGEQPRPPAPVGEDVVMEGGVR</sequence>
<comment type="catalytic activity">
    <reaction evidence="1 14 15 16">
        <text>Endonucleolytic cleavage to 5'-phosphomonoester.</text>
        <dbReference type="EC" id="3.1.26.4"/>
    </reaction>
</comment>
<evidence type="ECO:0000256" key="14">
    <source>
        <dbReference type="HAMAP-Rule" id="MF_00052"/>
    </source>
</evidence>
<evidence type="ECO:0000256" key="11">
    <source>
        <dbReference type="ARBA" id="ARBA00022759"/>
    </source>
</evidence>
<dbReference type="GO" id="GO:0005737">
    <property type="term" value="C:cytoplasm"/>
    <property type="evidence" value="ECO:0007669"/>
    <property type="project" value="UniProtKB-SubCell"/>
</dbReference>
<dbReference type="OrthoDB" id="9803420at2"/>
<protein>
    <recommendedName>
        <fullName evidence="7 14">Ribonuclease HII</fullName>
        <shortName evidence="14">RNase HII</shortName>
        <ecNumber evidence="6 14">3.1.26.4</ecNumber>
    </recommendedName>
</protein>
<feature type="region of interest" description="Disordered" evidence="17">
    <location>
        <begin position="218"/>
        <end position="295"/>
    </location>
</feature>
<accession>A0A1A9AAH5</accession>